<dbReference type="InterPro" id="IPR050228">
    <property type="entry name" value="Carboxylesterase_BioH"/>
</dbReference>
<dbReference type="RefSeq" id="WP_259505053.1">
    <property type="nucleotide sequence ID" value="NZ_JANLCM010000001.1"/>
</dbReference>
<gene>
    <name evidence="2" type="ORF">N1027_03045</name>
</gene>
<dbReference type="PANTHER" id="PTHR43194">
    <property type="entry name" value="HYDROLASE ALPHA/BETA FOLD FAMILY"/>
    <property type="match status" value="1"/>
</dbReference>
<evidence type="ECO:0000259" key="1">
    <source>
        <dbReference type="Pfam" id="PF12697"/>
    </source>
</evidence>
<accession>A0ABT2GQQ7</accession>
<protein>
    <submittedName>
        <fullName evidence="2">Alpha/beta hydrolase</fullName>
    </submittedName>
</protein>
<feature type="domain" description="AB hydrolase-1" evidence="1">
    <location>
        <begin position="35"/>
        <end position="266"/>
    </location>
</feature>
<organism evidence="2 3">
    <name type="scientific">Herbiconiux aconitum</name>
    <dbReference type="NCBI Taxonomy" id="2970913"/>
    <lineage>
        <taxon>Bacteria</taxon>
        <taxon>Bacillati</taxon>
        <taxon>Actinomycetota</taxon>
        <taxon>Actinomycetes</taxon>
        <taxon>Micrococcales</taxon>
        <taxon>Microbacteriaceae</taxon>
        <taxon>Herbiconiux</taxon>
    </lineage>
</organism>
<evidence type="ECO:0000313" key="3">
    <source>
        <dbReference type="Proteomes" id="UP001165584"/>
    </source>
</evidence>
<comment type="caution">
    <text evidence="2">The sequence shown here is derived from an EMBL/GenBank/DDBJ whole genome shotgun (WGS) entry which is preliminary data.</text>
</comment>
<dbReference type="Gene3D" id="3.40.50.1820">
    <property type="entry name" value="alpha/beta hydrolase"/>
    <property type="match status" value="1"/>
</dbReference>
<name>A0ABT2GQQ7_9MICO</name>
<dbReference type="PANTHER" id="PTHR43194:SF2">
    <property type="entry name" value="PEROXISOMAL MEMBRANE PROTEIN LPX1"/>
    <property type="match status" value="1"/>
</dbReference>
<dbReference type="PRINTS" id="PR00111">
    <property type="entry name" value="ABHYDROLASE"/>
</dbReference>
<sequence>MNATDHTSILRHLDRGEGRLAYGLAGSGPLVVTSPGMGDLRSTYRELSPQLVNAGFRVADAELRGHGDSDATFSSYGDSETADDLIALIDELGGPAVIVGNSMSAGSAVLVAARRPDLVAGLVLVGPFVRNPPMNPLLGGLFRVMMARPWAAAVWNAYLPSLYAGQKPADFAEYRASVRTEMRRPGRAAAFSRTTRTSHAEAEQRVGSVVAPALLVMGESDPDFRDPAGEARWIESQFARPGQAGAEIVMVPDAGHYPHAQRPEIVTPAVLAFVTGLPLAANGGFERA</sequence>
<dbReference type="EMBL" id="JANLCM010000001">
    <property type="protein sequence ID" value="MCS5717106.1"/>
    <property type="molecule type" value="Genomic_DNA"/>
</dbReference>
<dbReference type="InterPro" id="IPR029058">
    <property type="entry name" value="AB_hydrolase_fold"/>
</dbReference>
<dbReference type="PRINTS" id="PR00412">
    <property type="entry name" value="EPOXHYDRLASE"/>
</dbReference>
<keyword evidence="3" id="KW-1185">Reference proteome</keyword>
<keyword evidence="2" id="KW-0378">Hydrolase</keyword>
<dbReference type="InterPro" id="IPR000073">
    <property type="entry name" value="AB_hydrolase_1"/>
</dbReference>
<proteinExistence type="predicted"/>
<dbReference type="InterPro" id="IPR000639">
    <property type="entry name" value="Epox_hydrolase-like"/>
</dbReference>
<evidence type="ECO:0000313" key="2">
    <source>
        <dbReference type="EMBL" id="MCS5717106.1"/>
    </source>
</evidence>
<dbReference type="SUPFAM" id="SSF53474">
    <property type="entry name" value="alpha/beta-Hydrolases"/>
    <property type="match status" value="1"/>
</dbReference>
<dbReference type="Proteomes" id="UP001165584">
    <property type="component" value="Unassembled WGS sequence"/>
</dbReference>
<dbReference type="GO" id="GO:0016787">
    <property type="term" value="F:hydrolase activity"/>
    <property type="evidence" value="ECO:0007669"/>
    <property type="project" value="UniProtKB-KW"/>
</dbReference>
<reference evidence="2" key="1">
    <citation type="submission" date="2022-08" db="EMBL/GenBank/DDBJ databases">
        <authorList>
            <person name="Deng Y."/>
            <person name="Han X.-F."/>
            <person name="Zhang Y.-Q."/>
        </authorList>
    </citation>
    <scope>NUCLEOTIDE SEQUENCE</scope>
    <source>
        <strain evidence="2">CPCC 205763</strain>
    </source>
</reference>
<dbReference type="Pfam" id="PF12697">
    <property type="entry name" value="Abhydrolase_6"/>
    <property type="match status" value="1"/>
</dbReference>